<reference evidence="1" key="1">
    <citation type="submission" date="2018-05" db="EMBL/GenBank/DDBJ databases">
        <authorList>
            <person name="Lanie J.A."/>
            <person name="Ng W.-L."/>
            <person name="Kazmierczak K.M."/>
            <person name="Andrzejewski T.M."/>
            <person name="Davidsen T.M."/>
            <person name="Wayne K.J."/>
            <person name="Tettelin H."/>
            <person name="Glass J.I."/>
            <person name="Rusch D."/>
            <person name="Podicherti R."/>
            <person name="Tsui H.-C.T."/>
            <person name="Winkler M.E."/>
        </authorList>
    </citation>
    <scope>NUCLEOTIDE SEQUENCE</scope>
    <source>
        <strain evidence="1">KNB</strain>
    </source>
</reference>
<gene>
    <name evidence="1" type="ORF">NITFAB_0579</name>
</gene>
<name>A0A2X0QT82_9PROT</name>
<evidence type="ECO:0000313" key="1">
    <source>
        <dbReference type="EMBL" id="SPS04990.1"/>
    </source>
</evidence>
<protein>
    <submittedName>
        <fullName evidence="1">Uncharacterized protein</fullName>
    </submittedName>
</protein>
<dbReference type="EMBL" id="LS423452">
    <property type="protein sequence ID" value="SPS04990.1"/>
    <property type="molecule type" value="Genomic_DNA"/>
</dbReference>
<proteinExistence type="predicted"/>
<accession>A0A2X0QT82</accession>
<dbReference type="AlphaFoldDB" id="A0A2X0QT82"/>
<organism evidence="1">
    <name type="scientific">Candidatus Nitrotoga fabula</name>
    <dbReference type="NCBI Taxonomy" id="2182327"/>
    <lineage>
        <taxon>Bacteria</taxon>
        <taxon>Pseudomonadati</taxon>
        <taxon>Pseudomonadota</taxon>
        <taxon>Betaproteobacteria</taxon>
        <taxon>Nitrosomonadales</taxon>
        <taxon>Gallionellaceae</taxon>
        <taxon>Candidatus Nitrotoga</taxon>
    </lineage>
</organism>
<sequence>MSKTEKTLALAVREYIADKLSDGRKFCLRDFDLLAKKLRITSSQVRAALNHEVNMRSIESIGKYKPAGHPKEITHYKLINIDMLLRREGAQRAQSAPPLLQAALDAIIHKRMQKKASSSRARCAA</sequence>